<dbReference type="GeneID" id="9617070"/>
<dbReference type="GO" id="GO:0005737">
    <property type="term" value="C:cytoplasm"/>
    <property type="evidence" value="ECO:0007669"/>
    <property type="project" value="TreeGrafter"/>
</dbReference>
<dbReference type="Proteomes" id="UP000001058">
    <property type="component" value="Unassembled WGS sequence"/>
</dbReference>
<sequence>MFAFDTKVAIVRPYLRLGAAQHENDYAMLRETGVTHILQVGSELRPSFPDRFSYLRISIDDREQEDIIRQLRRCFNFIDNARHGAGERGVGAPKHAYAPDEATAVAEPLSPGVVLVHCMAGVSRSASVAVAYLMWSEHLSYVEAFKHVKAARPCIYPNLGFLLQLWEWESS</sequence>
<dbReference type="STRING" id="3068.D8TY24"/>
<dbReference type="InterPro" id="IPR029021">
    <property type="entry name" value="Prot-tyrosine_phosphatase-like"/>
</dbReference>
<proteinExistence type="predicted"/>
<keyword evidence="2" id="KW-0904">Protein phosphatase</keyword>
<feature type="non-terminal residue" evidence="5">
    <location>
        <position position="171"/>
    </location>
</feature>
<dbReference type="EMBL" id="GL378344">
    <property type="protein sequence ID" value="EFJ47476.1"/>
    <property type="molecule type" value="Genomic_DNA"/>
</dbReference>
<dbReference type="PANTHER" id="PTHR46377:SF1">
    <property type="entry name" value="DUAL SPECIFICITY PROTEIN PHOSPHATASE 19"/>
    <property type="match status" value="1"/>
</dbReference>
<dbReference type="Gene3D" id="3.90.190.10">
    <property type="entry name" value="Protein tyrosine phosphatase superfamily"/>
    <property type="match status" value="1"/>
</dbReference>
<evidence type="ECO:0000259" key="4">
    <source>
        <dbReference type="PROSITE" id="PS50056"/>
    </source>
</evidence>
<name>D8TY24_VOLCA</name>
<dbReference type="InParanoid" id="D8TY24"/>
<dbReference type="AlphaFoldDB" id="D8TY24"/>
<feature type="domain" description="Tyrosine specific protein phosphatases" evidence="4">
    <location>
        <begin position="114"/>
        <end position="153"/>
    </location>
</feature>
<dbReference type="PANTHER" id="PTHR46377">
    <property type="entry name" value="DUAL SPECIFICITY PROTEIN PHOSPHATASE 19"/>
    <property type="match status" value="1"/>
</dbReference>
<feature type="domain" description="Tyrosine-protein phosphatase" evidence="3">
    <location>
        <begin position="7"/>
        <end position="171"/>
    </location>
</feature>
<evidence type="ECO:0000259" key="3">
    <source>
        <dbReference type="PROSITE" id="PS50054"/>
    </source>
</evidence>
<keyword evidence="1" id="KW-0378">Hydrolase</keyword>
<dbReference type="PROSITE" id="PS00383">
    <property type="entry name" value="TYR_PHOSPHATASE_1"/>
    <property type="match status" value="1"/>
</dbReference>
<dbReference type="KEGG" id="vcn:VOLCADRAFT_74968"/>
<evidence type="ECO:0000313" key="6">
    <source>
        <dbReference type="Proteomes" id="UP000001058"/>
    </source>
</evidence>
<dbReference type="CDD" id="cd14498">
    <property type="entry name" value="DSP"/>
    <property type="match status" value="1"/>
</dbReference>
<accession>D8TY24</accession>
<reference evidence="5 6" key="1">
    <citation type="journal article" date="2010" name="Science">
        <title>Genomic analysis of organismal complexity in the multicellular green alga Volvox carteri.</title>
        <authorList>
            <person name="Prochnik S.E."/>
            <person name="Umen J."/>
            <person name="Nedelcu A.M."/>
            <person name="Hallmann A."/>
            <person name="Miller S.M."/>
            <person name="Nishii I."/>
            <person name="Ferris P."/>
            <person name="Kuo A."/>
            <person name="Mitros T."/>
            <person name="Fritz-Laylin L.K."/>
            <person name="Hellsten U."/>
            <person name="Chapman J."/>
            <person name="Simakov O."/>
            <person name="Rensing S.A."/>
            <person name="Terry A."/>
            <person name="Pangilinan J."/>
            <person name="Kapitonov V."/>
            <person name="Jurka J."/>
            <person name="Salamov A."/>
            <person name="Shapiro H."/>
            <person name="Schmutz J."/>
            <person name="Grimwood J."/>
            <person name="Lindquist E."/>
            <person name="Lucas S."/>
            <person name="Grigoriev I.V."/>
            <person name="Schmitt R."/>
            <person name="Kirk D."/>
            <person name="Rokhsar D.S."/>
        </authorList>
    </citation>
    <scope>NUCLEOTIDE SEQUENCE [LARGE SCALE GENOMIC DNA]</scope>
    <source>
        <strain evidence="6">f. Nagariensis / Eve</strain>
    </source>
</reference>
<gene>
    <name evidence="5" type="ORF">VOLCADRAFT_74968</name>
</gene>
<dbReference type="PROSITE" id="PS50054">
    <property type="entry name" value="TYR_PHOSPHATASE_DUAL"/>
    <property type="match status" value="1"/>
</dbReference>
<dbReference type="InterPro" id="IPR016130">
    <property type="entry name" value="Tyr_Pase_AS"/>
</dbReference>
<evidence type="ECO:0000313" key="5">
    <source>
        <dbReference type="EMBL" id="EFJ47476.1"/>
    </source>
</evidence>
<organism evidence="6">
    <name type="scientific">Volvox carteri f. nagariensis</name>
    <dbReference type="NCBI Taxonomy" id="3068"/>
    <lineage>
        <taxon>Eukaryota</taxon>
        <taxon>Viridiplantae</taxon>
        <taxon>Chlorophyta</taxon>
        <taxon>core chlorophytes</taxon>
        <taxon>Chlorophyceae</taxon>
        <taxon>CS clade</taxon>
        <taxon>Chlamydomonadales</taxon>
        <taxon>Volvocaceae</taxon>
        <taxon>Volvox</taxon>
    </lineage>
</organism>
<dbReference type="RefSeq" id="XP_002951300.1">
    <property type="nucleotide sequence ID" value="XM_002951254.1"/>
</dbReference>
<dbReference type="InterPro" id="IPR000340">
    <property type="entry name" value="Dual-sp_phosphatase_cat-dom"/>
</dbReference>
<evidence type="ECO:0000256" key="2">
    <source>
        <dbReference type="ARBA" id="ARBA00022912"/>
    </source>
</evidence>
<dbReference type="GO" id="GO:0008579">
    <property type="term" value="F:JUN kinase phosphatase activity"/>
    <property type="evidence" value="ECO:0007669"/>
    <property type="project" value="TreeGrafter"/>
</dbReference>
<dbReference type="SMART" id="SM00195">
    <property type="entry name" value="DSPc"/>
    <property type="match status" value="1"/>
</dbReference>
<dbReference type="OrthoDB" id="10252009at2759"/>
<keyword evidence="6" id="KW-1185">Reference proteome</keyword>
<dbReference type="InterPro" id="IPR000387">
    <property type="entry name" value="Tyr_Pase_dom"/>
</dbReference>
<dbReference type="eggNOG" id="KOG1716">
    <property type="taxonomic scope" value="Eukaryota"/>
</dbReference>
<protein>
    <submittedName>
        <fullName evidence="5">Uncharacterized protein</fullName>
    </submittedName>
</protein>
<evidence type="ECO:0000256" key="1">
    <source>
        <dbReference type="ARBA" id="ARBA00022801"/>
    </source>
</evidence>
<dbReference type="InterPro" id="IPR020422">
    <property type="entry name" value="TYR_PHOSPHATASE_DUAL_dom"/>
</dbReference>
<dbReference type="PROSITE" id="PS50056">
    <property type="entry name" value="TYR_PHOSPHATASE_2"/>
    <property type="match status" value="1"/>
</dbReference>
<dbReference type="Pfam" id="PF00782">
    <property type="entry name" value="DSPc"/>
    <property type="match status" value="1"/>
</dbReference>
<dbReference type="SUPFAM" id="SSF52799">
    <property type="entry name" value="(Phosphotyrosine protein) phosphatases II"/>
    <property type="match status" value="1"/>
</dbReference>